<feature type="domain" description="YdbS-like PH" evidence="3">
    <location>
        <begin position="411"/>
        <end position="490"/>
    </location>
</feature>
<accession>A0ABQ5TN42</accession>
<dbReference type="Proteomes" id="UP001275436">
    <property type="component" value="Unassembled WGS sequence"/>
</dbReference>
<dbReference type="InterPro" id="IPR014529">
    <property type="entry name" value="UCP026631"/>
</dbReference>
<organism evidence="4 5">
    <name type="scientific">Oceanobacillus kimchii</name>
    <dbReference type="NCBI Taxonomy" id="746691"/>
    <lineage>
        <taxon>Bacteria</taxon>
        <taxon>Bacillati</taxon>
        <taxon>Bacillota</taxon>
        <taxon>Bacilli</taxon>
        <taxon>Bacillales</taxon>
        <taxon>Bacillaceae</taxon>
        <taxon>Oceanobacillus</taxon>
    </lineage>
</organism>
<evidence type="ECO:0000313" key="5">
    <source>
        <dbReference type="Proteomes" id="UP001275436"/>
    </source>
</evidence>
<keyword evidence="5" id="KW-1185">Reference proteome</keyword>
<evidence type="ECO:0000256" key="2">
    <source>
        <dbReference type="SAM" id="Phobius"/>
    </source>
</evidence>
<sequence length="492" mass="56817">MQSKRMHPLMIASSILRSIKDLFFLILIFFVINIGSTSTWVVIGRYLLITIFILLIITAIVRWFRTSYEVKEKSIVIRQGAFVIKQRYLPFDRVQNVKTNTPFYFRFLHVTSLVLETGSGGDDASFTFPALHLADAEKIESIIDRYRKTDHKIEQVEEDQALTETSQTENERNIKSEQKHSERRIHFIPTRKDVLKASILSASYIVLVPILLSIFQQIDSVYDISTYLEDGYQFISNSWMVLVIAITLLILASIAFGVIQTFLKYGKYEIASDEERIYISQGVLSEKHFSIRKKNVQAIEMRQSILKRLLGVTSVKLISAGEMELSGDPVNSLYPFLPTKRALSLVEELLPGFEITTEMERMPTSSLVARMLHIPWIWIIATGVILYFFPQWWWTSIVLLILTIMGRYLDYRFAKFTINGSFIQLQTGGWEITTLVTQRHKAIEFSVEENIIQRRLGLITLKTSNRGKPVYVKTLADIPAPMAKEAYHWYKQ</sequence>
<protein>
    <recommendedName>
        <fullName evidence="3">YdbS-like PH domain-containing protein</fullName>
    </recommendedName>
</protein>
<feature type="domain" description="YdbS-like PH" evidence="3">
    <location>
        <begin position="269"/>
        <end position="346"/>
    </location>
</feature>
<reference evidence="4 5" key="1">
    <citation type="submission" date="2023-02" db="EMBL/GenBank/DDBJ databases">
        <title>Oceanobacillus kimchii IFOP_LL358 isolated form Alexandrium catenella lab strain.</title>
        <authorList>
            <person name="Gajardo G."/>
            <person name="Ueki S."/>
            <person name="Maruyama F."/>
        </authorList>
    </citation>
    <scope>NUCLEOTIDE SEQUENCE [LARGE SCALE GENOMIC DNA]</scope>
    <source>
        <strain evidence="4 5">IFOP_LL358</strain>
    </source>
</reference>
<gene>
    <name evidence="4" type="ORF">MACH08_36790</name>
</gene>
<comment type="caution">
    <text evidence="4">The sequence shown here is derived from an EMBL/GenBank/DDBJ whole genome shotgun (WGS) entry which is preliminary data.</text>
</comment>
<keyword evidence="2" id="KW-0812">Transmembrane</keyword>
<evidence type="ECO:0000256" key="1">
    <source>
        <dbReference type="SAM" id="MobiDB-lite"/>
    </source>
</evidence>
<feature type="transmembrane region" description="Helical" evidence="2">
    <location>
        <begin position="367"/>
        <end position="386"/>
    </location>
</feature>
<feature type="compositionally biased region" description="Basic and acidic residues" evidence="1">
    <location>
        <begin position="169"/>
        <end position="180"/>
    </location>
</feature>
<dbReference type="InterPro" id="IPR005182">
    <property type="entry name" value="YdbS-like_PH"/>
</dbReference>
<feature type="domain" description="YdbS-like PH" evidence="3">
    <location>
        <begin position="63"/>
        <end position="142"/>
    </location>
</feature>
<feature type="transmembrane region" description="Helical" evidence="2">
    <location>
        <begin position="46"/>
        <end position="64"/>
    </location>
</feature>
<feature type="transmembrane region" description="Helical" evidence="2">
    <location>
        <begin position="194"/>
        <end position="218"/>
    </location>
</feature>
<keyword evidence="2" id="KW-0472">Membrane</keyword>
<evidence type="ECO:0000259" key="3">
    <source>
        <dbReference type="Pfam" id="PF03703"/>
    </source>
</evidence>
<feature type="region of interest" description="Disordered" evidence="1">
    <location>
        <begin position="158"/>
        <end position="180"/>
    </location>
</feature>
<evidence type="ECO:0000313" key="4">
    <source>
        <dbReference type="EMBL" id="GLO67895.1"/>
    </source>
</evidence>
<name>A0ABQ5TN42_9BACI</name>
<feature type="transmembrane region" description="Helical" evidence="2">
    <location>
        <begin position="392"/>
        <end position="409"/>
    </location>
</feature>
<feature type="transmembrane region" description="Helical" evidence="2">
    <location>
        <begin position="21"/>
        <end position="40"/>
    </location>
</feature>
<dbReference type="Pfam" id="PF03703">
    <property type="entry name" value="bPH_2"/>
    <property type="match status" value="3"/>
</dbReference>
<dbReference type="PIRSF" id="PIRSF026631">
    <property type="entry name" value="UCP026631"/>
    <property type="match status" value="1"/>
</dbReference>
<dbReference type="PANTHER" id="PTHR34473">
    <property type="entry name" value="UPF0699 TRANSMEMBRANE PROTEIN YDBS"/>
    <property type="match status" value="1"/>
</dbReference>
<dbReference type="PANTHER" id="PTHR34473:SF2">
    <property type="entry name" value="UPF0699 TRANSMEMBRANE PROTEIN YDBT"/>
    <property type="match status" value="1"/>
</dbReference>
<dbReference type="RefSeq" id="WP_069684842.1">
    <property type="nucleotide sequence ID" value="NZ_BSKO01000001.1"/>
</dbReference>
<dbReference type="EMBL" id="BSKO01000001">
    <property type="protein sequence ID" value="GLO67895.1"/>
    <property type="molecule type" value="Genomic_DNA"/>
</dbReference>
<feature type="transmembrane region" description="Helical" evidence="2">
    <location>
        <begin position="238"/>
        <end position="259"/>
    </location>
</feature>
<proteinExistence type="predicted"/>
<keyword evidence="2" id="KW-1133">Transmembrane helix</keyword>